<protein>
    <submittedName>
        <fullName evidence="2">Uncharacterized protein</fullName>
    </submittedName>
</protein>
<accession>A0AAN7AY43</accession>
<gene>
    <name evidence="2" type="ORF">QBC40DRAFT_1312</name>
</gene>
<keyword evidence="1" id="KW-0472">Membrane</keyword>
<comment type="caution">
    <text evidence="2">The sequence shown here is derived from an EMBL/GenBank/DDBJ whole genome shotgun (WGS) entry which is preliminary data.</text>
</comment>
<reference evidence="2" key="1">
    <citation type="journal article" date="2023" name="Mol. Phylogenet. Evol.">
        <title>Genome-scale phylogeny and comparative genomics of the fungal order Sordariales.</title>
        <authorList>
            <person name="Hensen N."/>
            <person name="Bonometti L."/>
            <person name="Westerberg I."/>
            <person name="Brannstrom I.O."/>
            <person name="Guillou S."/>
            <person name="Cros-Aarteil S."/>
            <person name="Calhoun S."/>
            <person name="Haridas S."/>
            <person name="Kuo A."/>
            <person name="Mondo S."/>
            <person name="Pangilinan J."/>
            <person name="Riley R."/>
            <person name="LaButti K."/>
            <person name="Andreopoulos B."/>
            <person name="Lipzen A."/>
            <person name="Chen C."/>
            <person name="Yan M."/>
            <person name="Daum C."/>
            <person name="Ng V."/>
            <person name="Clum A."/>
            <person name="Steindorff A."/>
            <person name="Ohm R.A."/>
            <person name="Martin F."/>
            <person name="Silar P."/>
            <person name="Natvig D.O."/>
            <person name="Lalanne C."/>
            <person name="Gautier V."/>
            <person name="Ament-Velasquez S.L."/>
            <person name="Kruys A."/>
            <person name="Hutchinson M.I."/>
            <person name="Powell A.J."/>
            <person name="Barry K."/>
            <person name="Miller A.N."/>
            <person name="Grigoriev I.V."/>
            <person name="Debuchy R."/>
            <person name="Gladieux P."/>
            <person name="Hiltunen Thoren M."/>
            <person name="Johannesson H."/>
        </authorList>
    </citation>
    <scope>NUCLEOTIDE SEQUENCE</scope>
    <source>
        <strain evidence="2">CBS 315.58</strain>
    </source>
</reference>
<proteinExistence type="predicted"/>
<evidence type="ECO:0000313" key="2">
    <source>
        <dbReference type="EMBL" id="KAK4205686.1"/>
    </source>
</evidence>
<keyword evidence="1" id="KW-1133">Transmembrane helix</keyword>
<dbReference type="AlphaFoldDB" id="A0AAN7AY43"/>
<organism evidence="2 3">
    <name type="scientific">Triangularia verruculosa</name>
    <dbReference type="NCBI Taxonomy" id="2587418"/>
    <lineage>
        <taxon>Eukaryota</taxon>
        <taxon>Fungi</taxon>
        <taxon>Dikarya</taxon>
        <taxon>Ascomycota</taxon>
        <taxon>Pezizomycotina</taxon>
        <taxon>Sordariomycetes</taxon>
        <taxon>Sordariomycetidae</taxon>
        <taxon>Sordariales</taxon>
        <taxon>Podosporaceae</taxon>
        <taxon>Triangularia</taxon>
    </lineage>
</organism>
<keyword evidence="3" id="KW-1185">Reference proteome</keyword>
<name>A0AAN7AY43_9PEZI</name>
<reference evidence="2" key="2">
    <citation type="submission" date="2023-05" db="EMBL/GenBank/DDBJ databases">
        <authorList>
            <consortium name="Lawrence Berkeley National Laboratory"/>
            <person name="Steindorff A."/>
            <person name="Hensen N."/>
            <person name="Bonometti L."/>
            <person name="Westerberg I."/>
            <person name="Brannstrom I.O."/>
            <person name="Guillou S."/>
            <person name="Cros-Aarteil S."/>
            <person name="Calhoun S."/>
            <person name="Haridas S."/>
            <person name="Kuo A."/>
            <person name="Mondo S."/>
            <person name="Pangilinan J."/>
            <person name="Riley R."/>
            <person name="Labutti K."/>
            <person name="Andreopoulos B."/>
            <person name="Lipzen A."/>
            <person name="Chen C."/>
            <person name="Yanf M."/>
            <person name="Daum C."/>
            <person name="Ng V."/>
            <person name="Clum A."/>
            <person name="Ohm R."/>
            <person name="Martin F."/>
            <person name="Silar P."/>
            <person name="Natvig D."/>
            <person name="Lalanne C."/>
            <person name="Gautier V."/>
            <person name="Ament-Velasquez S.L."/>
            <person name="Kruys A."/>
            <person name="Hutchinson M.I."/>
            <person name="Powell A.J."/>
            <person name="Barry K."/>
            <person name="Miller A.N."/>
            <person name="Grigoriev I.V."/>
            <person name="Debuchy R."/>
            <person name="Gladieux P."/>
            <person name="Thoren M.H."/>
            <person name="Johannesson H."/>
        </authorList>
    </citation>
    <scope>NUCLEOTIDE SEQUENCE</scope>
    <source>
        <strain evidence="2">CBS 315.58</strain>
    </source>
</reference>
<evidence type="ECO:0000313" key="3">
    <source>
        <dbReference type="Proteomes" id="UP001303160"/>
    </source>
</evidence>
<feature type="transmembrane region" description="Helical" evidence="1">
    <location>
        <begin position="13"/>
        <end position="35"/>
    </location>
</feature>
<dbReference type="Proteomes" id="UP001303160">
    <property type="component" value="Unassembled WGS sequence"/>
</dbReference>
<keyword evidence="1" id="KW-0812">Transmembrane</keyword>
<evidence type="ECO:0000256" key="1">
    <source>
        <dbReference type="SAM" id="Phobius"/>
    </source>
</evidence>
<sequence>MSKMTLGFRLDDVVSGGPSLLCFLLSTWLLVLQFVKQSEGRLASRESGDLSPSELVVCITDGNVIPCRRDGRMWRAAGAGRDLVVKHR</sequence>
<dbReference type="EMBL" id="MU863875">
    <property type="protein sequence ID" value="KAK4205686.1"/>
    <property type="molecule type" value="Genomic_DNA"/>
</dbReference>